<evidence type="ECO:0000256" key="2">
    <source>
        <dbReference type="ARBA" id="ARBA00022525"/>
    </source>
</evidence>
<keyword evidence="4" id="KW-0677">Repeat</keyword>
<evidence type="ECO:0000259" key="13">
    <source>
        <dbReference type="PROSITE" id="PS51117"/>
    </source>
</evidence>
<evidence type="ECO:0000259" key="11">
    <source>
        <dbReference type="PROSITE" id="PS50027"/>
    </source>
</evidence>
<keyword evidence="7 8" id="KW-0424">Laminin EGF-like domain</keyword>
<keyword evidence="14" id="KW-1185">Reference proteome</keyword>
<dbReference type="Gene3D" id="2.10.25.10">
    <property type="entry name" value="Laminin"/>
    <property type="match status" value="2"/>
</dbReference>
<dbReference type="PANTHER" id="PTHR10574:SF365">
    <property type="entry name" value="NETRIN-A-RELATED"/>
    <property type="match status" value="1"/>
</dbReference>
<dbReference type="GO" id="GO:0008347">
    <property type="term" value="P:glial cell migration"/>
    <property type="evidence" value="ECO:0007669"/>
    <property type="project" value="UniProtKB-ARBA"/>
</dbReference>
<dbReference type="FunFam" id="2.10.25.10:FF:000048">
    <property type="entry name" value="Netrin 3"/>
    <property type="match status" value="1"/>
</dbReference>
<evidence type="ECO:0000313" key="15">
    <source>
        <dbReference type="RefSeq" id="XP_028968562.1"/>
    </source>
</evidence>
<dbReference type="SMART" id="SM00180">
    <property type="entry name" value="EGF_Lam"/>
    <property type="match status" value="3"/>
</dbReference>
<dbReference type="PANTHER" id="PTHR10574">
    <property type="entry name" value="NETRIN/LAMININ-RELATED"/>
    <property type="match status" value="1"/>
</dbReference>
<feature type="compositionally biased region" description="Low complexity" evidence="9">
    <location>
        <begin position="323"/>
        <end position="335"/>
    </location>
</feature>
<keyword evidence="3 10" id="KW-0732">Signal</keyword>
<dbReference type="SUPFAM" id="SSF57196">
    <property type="entry name" value="EGF/Laminin"/>
    <property type="match status" value="3"/>
</dbReference>
<dbReference type="PROSITE" id="PS01248">
    <property type="entry name" value="EGF_LAM_1"/>
    <property type="match status" value="1"/>
</dbReference>
<feature type="domain" description="Laminin EGF-like" evidence="11">
    <location>
        <begin position="366"/>
        <end position="427"/>
    </location>
</feature>
<dbReference type="Proteomes" id="UP000694867">
    <property type="component" value="Unplaced"/>
</dbReference>
<feature type="domain" description="Laminin EGF-like" evidence="11">
    <location>
        <begin position="491"/>
        <end position="540"/>
    </location>
</feature>
<dbReference type="GO" id="GO:2000289">
    <property type="term" value="P:regulation of photoreceptor cell axon guidance"/>
    <property type="evidence" value="ECO:0007669"/>
    <property type="project" value="UniProtKB-ARBA"/>
</dbReference>
<evidence type="ECO:0000256" key="1">
    <source>
        <dbReference type="ARBA" id="ARBA00004613"/>
    </source>
</evidence>
<comment type="subcellular location">
    <subcellularLocation>
        <location evidence="1">Secreted</location>
    </subcellularLocation>
</comment>
<feature type="disulfide bond" evidence="8">
    <location>
        <begin position="458"/>
        <end position="467"/>
    </location>
</feature>
<dbReference type="SUPFAM" id="SSF50242">
    <property type="entry name" value="TIMP-like"/>
    <property type="match status" value="1"/>
</dbReference>
<evidence type="ECO:0000256" key="6">
    <source>
        <dbReference type="ARBA" id="ARBA00023180"/>
    </source>
</evidence>
<feature type="domain" description="NTR" evidence="12">
    <location>
        <begin position="596"/>
        <end position="721"/>
    </location>
</feature>
<dbReference type="Gene3D" id="2.40.50.120">
    <property type="match status" value="1"/>
</dbReference>
<accession>A0AAJ7SIU7</accession>
<dbReference type="SMART" id="SM00643">
    <property type="entry name" value="C345C"/>
    <property type="match status" value="1"/>
</dbReference>
<dbReference type="CDD" id="cd00055">
    <property type="entry name" value="EGF_Lam"/>
    <property type="match status" value="3"/>
</dbReference>
<dbReference type="GO" id="GO:0008045">
    <property type="term" value="P:motor neuron axon guidance"/>
    <property type="evidence" value="ECO:0007669"/>
    <property type="project" value="TreeGrafter"/>
</dbReference>
<dbReference type="InterPro" id="IPR008211">
    <property type="entry name" value="Laminin_N"/>
</dbReference>
<dbReference type="GO" id="GO:0009887">
    <property type="term" value="P:animal organ morphogenesis"/>
    <property type="evidence" value="ECO:0007669"/>
    <property type="project" value="TreeGrafter"/>
</dbReference>
<sequence length="725" mass="80853">MHVRFALLAAAAGSMLLVQLAEAGPRKYRKKHRHLESDEDEANSLSWLSMFQAEQAVIDPCQDEAGVARRCIPDFENAAFKRQVHASSTCGKIPTRHCQVTAVPDSIGFAGATNEELVRTCQMCDRSNPSTNHPASFLTDVNNPSNLTCWMSEAFNLNNRQNVSLRLSLGKKYELTYVSMQFCGAKPDSLAIYKSSDHGKSWQAFQYYSTSCQKTYGKPSRQKITVENEHEALCSDPNGDKNSNSNNRIAFSTLDGRPSAYEFDNSPLLQDWVTATDIKIEFNRLVDPRQEILPGDSSIEDVNAILDDSDEWNVNDTQQLNASPPSSSQGQSSAIVALSSSSQGNQELKQAYYFYSMADLAVGGRCKCNGHASRCSAVTSDPKGSPLELECDCKHNTAGRDCEKCKPFYFDRPWARATSQSANECRPCQCNGHSRSCRFNMELYKLSGMRSGGVCIRCRHNTAGRHCHHCREGFYRDSKLPAGHKRVCKSCDCHPIGSLGRTCNMTSGQCPCKDGVTGLTCNRCQKGYQQSRSPIAPCIRMHETDDILLGLPPILRKSNPSSSERFLSKFNGASADESSTEQDDYEDDEGHYDEECGNCRESMNEISFAKFCKKHFAIRATILARETFRDWIRFSIEVNEVFKAGSAKPRKGTIDSLWVPMVDLRCRCPNIKLKATYLVLGSNQMHGGKMSMTGDRNGALLNATEENVKKFRRYQGRGRRCSKMT</sequence>
<dbReference type="Gene3D" id="2.60.120.260">
    <property type="entry name" value="Galactose-binding domain-like"/>
    <property type="match status" value="1"/>
</dbReference>
<dbReference type="SMART" id="SM00136">
    <property type="entry name" value="LamNT"/>
    <property type="match status" value="1"/>
</dbReference>
<reference evidence="15" key="1">
    <citation type="submission" date="2025-08" db="UniProtKB">
        <authorList>
            <consortium name="RefSeq"/>
        </authorList>
    </citation>
    <scope>IDENTIFICATION</scope>
</reference>
<dbReference type="PROSITE" id="PS51117">
    <property type="entry name" value="LAMININ_NTER"/>
    <property type="match status" value="1"/>
</dbReference>
<dbReference type="InterPro" id="IPR008993">
    <property type="entry name" value="TIMP-like_OB-fold"/>
</dbReference>
<evidence type="ECO:0000259" key="12">
    <source>
        <dbReference type="PROSITE" id="PS50189"/>
    </source>
</evidence>
<dbReference type="Pfam" id="PF24973">
    <property type="entry name" value="EGF_LMN_ATRN"/>
    <property type="match status" value="2"/>
</dbReference>
<feature type="domain" description="Laminin N-terminal" evidence="13">
    <location>
        <begin position="67"/>
        <end position="365"/>
    </location>
</feature>
<dbReference type="InterPro" id="IPR050440">
    <property type="entry name" value="Laminin/Netrin_ECM"/>
</dbReference>
<dbReference type="Pfam" id="PF00055">
    <property type="entry name" value="Laminin_N"/>
    <property type="match status" value="1"/>
</dbReference>
<dbReference type="Pfam" id="PF01759">
    <property type="entry name" value="NTR"/>
    <property type="match status" value="1"/>
</dbReference>
<feature type="disulfide bond" evidence="8">
    <location>
        <begin position="491"/>
        <end position="503"/>
    </location>
</feature>
<keyword evidence="2" id="KW-0964">Secreted</keyword>
<dbReference type="RefSeq" id="XP_028968562.1">
    <property type="nucleotide sequence ID" value="XM_029112729.1"/>
</dbReference>
<dbReference type="GO" id="GO:0044295">
    <property type="term" value="C:axonal growth cone"/>
    <property type="evidence" value="ECO:0007669"/>
    <property type="project" value="UniProtKB-ARBA"/>
</dbReference>
<dbReference type="AlphaFoldDB" id="A0AAJ7SIU7"/>
<dbReference type="GO" id="GO:0005604">
    <property type="term" value="C:basement membrane"/>
    <property type="evidence" value="ECO:0007669"/>
    <property type="project" value="TreeGrafter"/>
</dbReference>
<proteinExistence type="predicted"/>
<evidence type="ECO:0000256" key="3">
    <source>
        <dbReference type="ARBA" id="ARBA00022729"/>
    </source>
</evidence>
<feature type="disulfide bond" evidence="8">
    <location>
        <begin position="493"/>
        <end position="510"/>
    </location>
</feature>
<feature type="domain" description="Laminin EGF-like" evidence="11">
    <location>
        <begin position="428"/>
        <end position="490"/>
    </location>
</feature>
<dbReference type="GO" id="GO:0005576">
    <property type="term" value="C:extracellular region"/>
    <property type="evidence" value="ECO:0007669"/>
    <property type="project" value="UniProtKB-SubCell"/>
</dbReference>
<evidence type="ECO:0000256" key="9">
    <source>
        <dbReference type="SAM" id="MobiDB-lite"/>
    </source>
</evidence>
<dbReference type="InterPro" id="IPR001134">
    <property type="entry name" value="Netrin_domain"/>
</dbReference>
<dbReference type="PROSITE" id="PS50027">
    <property type="entry name" value="EGF_LAM_2"/>
    <property type="match status" value="3"/>
</dbReference>
<evidence type="ECO:0000313" key="14">
    <source>
        <dbReference type="Proteomes" id="UP000694867"/>
    </source>
</evidence>
<dbReference type="InterPro" id="IPR056863">
    <property type="entry name" value="LMN_ATRN_NET-like_EGF"/>
</dbReference>
<evidence type="ECO:0000256" key="4">
    <source>
        <dbReference type="ARBA" id="ARBA00022737"/>
    </source>
</evidence>
<organism evidence="14 15">
    <name type="scientific">Galendromus occidentalis</name>
    <name type="common">western predatory mite</name>
    <dbReference type="NCBI Taxonomy" id="34638"/>
    <lineage>
        <taxon>Eukaryota</taxon>
        <taxon>Metazoa</taxon>
        <taxon>Ecdysozoa</taxon>
        <taxon>Arthropoda</taxon>
        <taxon>Chelicerata</taxon>
        <taxon>Arachnida</taxon>
        <taxon>Acari</taxon>
        <taxon>Parasitiformes</taxon>
        <taxon>Mesostigmata</taxon>
        <taxon>Gamasina</taxon>
        <taxon>Phytoseioidea</taxon>
        <taxon>Phytoseiidae</taxon>
        <taxon>Typhlodrominae</taxon>
        <taxon>Galendromus</taxon>
    </lineage>
</organism>
<feature type="disulfide bond" evidence="8">
    <location>
        <begin position="524"/>
        <end position="538"/>
    </location>
</feature>
<dbReference type="PROSITE" id="PS50189">
    <property type="entry name" value="NTR"/>
    <property type="match status" value="1"/>
</dbReference>
<evidence type="ECO:0000256" key="5">
    <source>
        <dbReference type="ARBA" id="ARBA00023157"/>
    </source>
</evidence>
<dbReference type="InterPro" id="IPR002049">
    <property type="entry name" value="LE_dom"/>
</dbReference>
<dbReference type="InterPro" id="IPR018933">
    <property type="entry name" value="Netrin_module_non-TIMP"/>
</dbReference>
<evidence type="ECO:0000256" key="8">
    <source>
        <dbReference type="PROSITE-ProRule" id="PRU00460"/>
    </source>
</evidence>
<protein>
    <submittedName>
        <fullName evidence="15">Netrin-1</fullName>
    </submittedName>
</protein>
<dbReference type="FunFam" id="2.10.25.10:FF:000081">
    <property type="entry name" value="Netrin 1"/>
    <property type="match status" value="1"/>
</dbReference>
<comment type="caution">
    <text evidence="8">Lacks conserved residue(s) required for the propagation of feature annotation.</text>
</comment>
<dbReference type="KEGG" id="goe:100900998"/>
<dbReference type="GO" id="GO:0070983">
    <property type="term" value="P:dendrite guidance"/>
    <property type="evidence" value="ECO:0007669"/>
    <property type="project" value="UniProtKB-ARBA"/>
</dbReference>
<feature type="chain" id="PRO_5042498583" evidence="10">
    <location>
        <begin position="24"/>
        <end position="725"/>
    </location>
</feature>
<name>A0AAJ7SIU7_9ACAR</name>
<feature type="disulfide bond" evidence="8">
    <location>
        <begin position="512"/>
        <end position="521"/>
    </location>
</feature>
<keyword evidence="5 8" id="KW-1015">Disulfide bond</keyword>
<feature type="region of interest" description="Disordered" evidence="9">
    <location>
        <begin position="315"/>
        <end position="335"/>
    </location>
</feature>
<feature type="signal peptide" evidence="10">
    <location>
        <begin position="1"/>
        <end position="23"/>
    </location>
</feature>
<feature type="disulfide bond" evidence="8">
    <location>
        <begin position="393"/>
        <end position="402"/>
    </location>
</feature>
<dbReference type="GO" id="GO:0009888">
    <property type="term" value="P:tissue development"/>
    <property type="evidence" value="ECO:0007669"/>
    <property type="project" value="TreeGrafter"/>
</dbReference>
<dbReference type="GeneID" id="100900998"/>
<keyword evidence="6" id="KW-0325">Glycoprotein</keyword>
<evidence type="ECO:0000256" key="7">
    <source>
        <dbReference type="ARBA" id="ARBA00023292"/>
    </source>
</evidence>
<dbReference type="Pfam" id="PF00053">
    <property type="entry name" value="EGF_laminin"/>
    <property type="match status" value="1"/>
</dbReference>
<evidence type="ECO:0000256" key="10">
    <source>
        <dbReference type="SAM" id="SignalP"/>
    </source>
</evidence>
<gene>
    <name evidence="15" type="primary">LOC100900998</name>
</gene>